<dbReference type="EMBL" id="GISG01069099">
    <property type="protein sequence ID" value="MBA4629263.1"/>
    <property type="molecule type" value="Transcribed_RNA"/>
</dbReference>
<dbReference type="GO" id="GO:0006457">
    <property type="term" value="P:protein folding"/>
    <property type="evidence" value="ECO:0007669"/>
    <property type="project" value="TreeGrafter"/>
</dbReference>
<evidence type="ECO:0000313" key="4">
    <source>
        <dbReference type="EMBL" id="MBA4629263.1"/>
    </source>
</evidence>
<feature type="region of interest" description="Disordered" evidence="2">
    <location>
        <begin position="204"/>
        <end position="245"/>
    </location>
</feature>
<dbReference type="InterPro" id="IPR003103">
    <property type="entry name" value="BAG_domain"/>
</dbReference>
<dbReference type="AlphaFoldDB" id="A0A7C9D1F7"/>
<protein>
    <recommendedName>
        <fullName evidence="3">BAG domain-containing protein</fullName>
    </recommendedName>
</protein>
<dbReference type="PANTHER" id="PTHR33322">
    <property type="entry name" value="BAG DOMAIN CONTAINING PROTEIN, EXPRESSED"/>
    <property type="match status" value="1"/>
</dbReference>
<evidence type="ECO:0000256" key="1">
    <source>
        <dbReference type="ARBA" id="ARBA00023186"/>
    </source>
</evidence>
<organism evidence="4">
    <name type="scientific">Opuntia streptacantha</name>
    <name type="common">Prickly pear cactus</name>
    <name type="synonym">Opuntia cardona</name>
    <dbReference type="NCBI Taxonomy" id="393608"/>
    <lineage>
        <taxon>Eukaryota</taxon>
        <taxon>Viridiplantae</taxon>
        <taxon>Streptophyta</taxon>
        <taxon>Embryophyta</taxon>
        <taxon>Tracheophyta</taxon>
        <taxon>Spermatophyta</taxon>
        <taxon>Magnoliopsida</taxon>
        <taxon>eudicotyledons</taxon>
        <taxon>Gunneridae</taxon>
        <taxon>Pentapetalae</taxon>
        <taxon>Caryophyllales</taxon>
        <taxon>Cactineae</taxon>
        <taxon>Cactaceae</taxon>
        <taxon>Opuntioideae</taxon>
        <taxon>Opuntia</taxon>
    </lineage>
</organism>
<evidence type="ECO:0000256" key="2">
    <source>
        <dbReference type="SAM" id="MobiDB-lite"/>
    </source>
</evidence>
<name>A0A7C9D1F7_OPUST</name>
<dbReference type="Pfam" id="PF02179">
    <property type="entry name" value="BAG"/>
    <property type="match status" value="1"/>
</dbReference>
<accession>A0A7C9D1F7</accession>
<feature type="domain" description="BAG" evidence="3">
    <location>
        <begin position="315"/>
        <end position="380"/>
    </location>
</feature>
<sequence>MSNTYRRSQIIHHSSPFFFSESEITSSIFPSKTPPSLLNPFFSPSSLLTHHELTLDLLNPTPTLSLLDFPAPFDPLCDSVTDLIQIETTPFRSYNFKRRVSRGNSSELYLRELCDRVSALESKFDRLVEVKREKKKLSELDRKYSWTAQIEGGVDRKYKWTAEIEGDDEKKGKRGERKYQWVTEIKGKDDEKKTYTLKATIAGDKKEDDEEKEKKVKKSKDAEKGSYLKKSKDAEKGSSSTRIVEIEEPSDHGVVALRQAFAKRAIAARAKGKRKELSPQDAAAMIQMTFRAYLIRRSKALRALRELAVAKTKLKELRALFHNFSYRSRVARDAEERQKFSERIIVLLLTVDAIEGVDLMVRAAKRSMVDELEAMLDAVDPQPSGRSLSLRRRTFDMPTGGIQKEIAEGVAQVVQMIEEENGAFEACL</sequence>
<dbReference type="PROSITE" id="PS50096">
    <property type="entry name" value="IQ"/>
    <property type="match status" value="1"/>
</dbReference>
<dbReference type="GO" id="GO:0051087">
    <property type="term" value="F:protein-folding chaperone binding"/>
    <property type="evidence" value="ECO:0007669"/>
    <property type="project" value="InterPro"/>
</dbReference>
<reference evidence="4" key="1">
    <citation type="journal article" date="2013" name="J. Plant Res.">
        <title>Effect of fungi and light on seed germination of three Opuntia species from semiarid lands of central Mexico.</title>
        <authorList>
            <person name="Delgado-Sanchez P."/>
            <person name="Jimenez-Bremont J.F."/>
            <person name="Guerrero-Gonzalez Mde L."/>
            <person name="Flores J."/>
        </authorList>
    </citation>
    <scope>NUCLEOTIDE SEQUENCE</scope>
    <source>
        <tissue evidence="4">Cladode</tissue>
    </source>
</reference>
<reference evidence="4" key="2">
    <citation type="submission" date="2020-07" db="EMBL/GenBank/DDBJ databases">
        <authorList>
            <person name="Vera ALvarez R."/>
            <person name="Arias-Moreno D.M."/>
            <person name="Jimenez-Jacinto V."/>
            <person name="Jimenez-Bremont J.F."/>
            <person name="Swaminathan K."/>
            <person name="Moose S.P."/>
            <person name="Guerrero-Gonzalez M.L."/>
            <person name="Marino-Ramirez L."/>
            <person name="Landsman D."/>
            <person name="Rodriguez-Kessler M."/>
            <person name="Delgado-Sanchez P."/>
        </authorList>
    </citation>
    <scope>NUCLEOTIDE SEQUENCE</scope>
    <source>
        <tissue evidence="4">Cladode</tissue>
    </source>
</reference>
<proteinExistence type="predicted"/>
<evidence type="ECO:0000259" key="3">
    <source>
        <dbReference type="Pfam" id="PF02179"/>
    </source>
</evidence>
<dbReference type="InterPro" id="IPR040400">
    <property type="entry name" value="BAG5/6/7/8"/>
</dbReference>
<dbReference type="PANTHER" id="PTHR33322:SF3">
    <property type="entry name" value="BAG FAMILY MOLECULAR CHAPERONE REGULATOR 7"/>
    <property type="match status" value="1"/>
</dbReference>
<feature type="compositionally biased region" description="Basic and acidic residues" evidence="2">
    <location>
        <begin position="219"/>
        <end position="236"/>
    </location>
</feature>
<dbReference type="GO" id="GO:0009506">
    <property type="term" value="C:plasmodesma"/>
    <property type="evidence" value="ECO:0007669"/>
    <property type="project" value="TreeGrafter"/>
</dbReference>
<keyword evidence="1" id="KW-0143">Chaperone</keyword>